<dbReference type="GO" id="GO:0005789">
    <property type="term" value="C:endoplasmic reticulum membrane"/>
    <property type="evidence" value="ECO:0007669"/>
    <property type="project" value="TreeGrafter"/>
</dbReference>
<dbReference type="Proteomes" id="UP000031056">
    <property type="component" value="Unassembled WGS sequence"/>
</dbReference>
<dbReference type="VEuPathDB" id="MicrosporidiaDB:M896_120230"/>
<dbReference type="Pfam" id="PF04148">
    <property type="entry name" value="Erv26"/>
    <property type="match status" value="1"/>
</dbReference>
<dbReference type="InParanoid" id="A0A0B2UIM0"/>
<comment type="caution">
    <text evidence="7">The sequence shown here is derived from an EMBL/GenBank/DDBJ whole genome shotgun (WGS) entry which is preliminary data.</text>
</comment>
<gene>
    <name evidence="7" type="ORF">M896_120230</name>
</gene>
<dbReference type="GO" id="GO:0097020">
    <property type="term" value="F:COPII receptor activity"/>
    <property type="evidence" value="ECO:0007669"/>
    <property type="project" value="InterPro"/>
</dbReference>
<keyword evidence="5 6" id="KW-0472">Membrane</keyword>
<evidence type="ECO:0000256" key="4">
    <source>
        <dbReference type="ARBA" id="ARBA00022989"/>
    </source>
</evidence>
<dbReference type="AlphaFoldDB" id="A0A0B2UIM0"/>
<dbReference type="HOGENOM" id="CLU_128914_0_0_1"/>
<dbReference type="PANTHER" id="PTHR13144">
    <property type="entry name" value="TEX261 PROTEIN"/>
    <property type="match status" value="1"/>
</dbReference>
<evidence type="ECO:0000256" key="6">
    <source>
        <dbReference type="SAM" id="Phobius"/>
    </source>
</evidence>
<dbReference type="STRING" id="1354746.A0A0B2UIM0"/>
<sequence length="174" mass="19665">MISIFFKSLLLILGSVGGILAFGMGIIKAIDYIEDKAYAAKKYIATIVQISMGLHLVFLLRGVSIFHVLFSLSIQYSFYCLLELYPLVKMDNPYFIYGTIASLINHFLVIRMVFSKSKVFGLEIIFSFALIWVTPFCFFLSLSANDEALMIKGKKASPTIIGNVLKKYLFKENK</sequence>
<dbReference type="GO" id="GO:0000139">
    <property type="term" value="C:Golgi membrane"/>
    <property type="evidence" value="ECO:0007669"/>
    <property type="project" value="TreeGrafter"/>
</dbReference>
<dbReference type="GO" id="GO:0006888">
    <property type="term" value="P:endoplasmic reticulum to Golgi vesicle-mediated transport"/>
    <property type="evidence" value="ECO:0007669"/>
    <property type="project" value="InterPro"/>
</dbReference>
<comment type="subcellular location">
    <subcellularLocation>
        <location evidence="1">Membrane</location>
        <topology evidence="1">Multi-pass membrane protein</topology>
    </subcellularLocation>
</comment>
<keyword evidence="8" id="KW-1185">Reference proteome</keyword>
<evidence type="ECO:0000256" key="2">
    <source>
        <dbReference type="ARBA" id="ARBA00008096"/>
    </source>
</evidence>
<evidence type="ECO:0000313" key="8">
    <source>
        <dbReference type="Proteomes" id="UP000031056"/>
    </source>
</evidence>
<feature type="transmembrane region" description="Helical" evidence="6">
    <location>
        <begin position="120"/>
        <end position="142"/>
    </location>
</feature>
<feature type="transmembrane region" description="Helical" evidence="6">
    <location>
        <begin position="64"/>
        <end position="82"/>
    </location>
</feature>
<reference evidence="7 8" key="1">
    <citation type="journal article" date="2014" name="MBio">
        <title>The Ordospora colligata genome; evolution of extreme reduction in microsporidia and host-to-parasite horizontal gene transfer.</title>
        <authorList>
            <person name="Pombert J.-F."/>
            <person name="Haag K.L."/>
            <person name="Beidas S."/>
            <person name="Ebert D."/>
            <person name="Keeling P.J."/>
        </authorList>
    </citation>
    <scope>NUCLEOTIDE SEQUENCE [LARGE SCALE GENOMIC DNA]</scope>
    <source>
        <strain evidence="7 8">OC4</strain>
    </source>
</reference>
<evidence type="ECO:0000256" key="5">
    <source>
        <dbReference type="ARBA" id="ARBA00023136"/>
    </source>
</evidence>
<name>A0A0B2UIM0_9MICR</name>
<comment type="similarity">
    <text evidence="2">Belongs to the SVP26 family.</text>
</comment>
<proteinExistence type="inferred from homology"/>
<dbReference type="PANTHER" id="PTHR13144:SF0">
    <property type="entry name" value="PROTEIN TEX261"/>
    <property type="match status" value="1"/>
</dbReference>
<dbReference type="GO" id="GO:0030134">
    <property type="term" value="C:COPII-coated ER to Golgi transport vesicle"/>
    <property type="evidence" value="ECO:0007669"/>
    <property type="project" value="TreeGrafter"/>
</dbReference>
<feature type="transmembrane region" description="Helical" evidence="6">
    <location>
        <begin position="39"/>
        <end position="58"/>
    </location>
</feature>
<evidence type="ECO:0000256" key="3">
    <source>
        <dbReference type="ARBA" id="ARBA00022692"/>
    </source>
</evidence>
<feature type="transmembrane region" description="Helical" evidence="6">
    <location>
        <begin position="6"/>
        <end position="27"/>
    </location>
</feature>
<dbReference type="InterPro" id="IPR007277">
    <property type="entry name" value="Svp26/Tex261"/>
</dbReference>
<dbReference type="EMBL" id="JOKQ01000012">
    <property type="protein sequence ID" value="KHN68805.1"/>
    <property type="molecule type" value="Genomic_DNA"/>
</dbReference>
<accession>A0A0B2UIM0</accession>
<dbReference type="RefSeq" id="XP_014562847.1">
    <property type="nucleotide sequence ID" value="XM_014707361.1"/>
</dbReference>
<evidence type="ECO:0000256" key="1">
    <source>
        <dbReference type="ARBA" id="ARBA00004141"/>
    </source>
</evidence>
<evidence type="ECO:0000313" key="7">
    <source>
        <dbReference type="EMBL" id="KHN68805.1"/>
    </source>
</evidence>
<protein>
    <submittedName>
        <fullName evidence="7">Putative transmembrane adaptor Erv26</fullName>
    </submittedName>
</protein>
<keyword evidence="4 6" id="KW-1133">Transmembrane helix</keyword>
<dbReference type="GeneID" id="26262540"/>
<dbReference type="OrthoDB" id="28257at2759"/>
<feature type="transmembrane region" description="Helical" evidence="6">
    <location>
        <begin position="94"/>
        <end position="114"/>
    </location>
</feature>
<organism evidence="7 8">
    <name type="scientific">Ordospora colligata OC4</name>
    <dbReference type="NCBI Taxonomy" id="1354746"/>
    <lineage>
        <taxon>Eukaryota</taxon>
        <taxon>Fungi</taxon>
        <taxon>Fungi incertae sedis</taxon>
        <taxon>Microsporidia</taxon>
        <taxon>Ordosporidae</taxon>
        <taxon>Ordospora</taxon>
    </lineage>
</organism>
<keyword evidence="3 6" id="KW-0812">Transmembrane</keyword>